<protein>
    <submittedName>
        <fullName evidence="1">Uncharacterized protein</fullName>
    </submittedName>
</protein>
<evidence type="ECO:0000313" key="1">
    <source>
        <dbReference type="EMBL" id="RNA00622.1"/>
    </source>
</evidence>
<dbReference type="Proteomes" id="UP000276133">
    <property type="component" value="Unassembled WGS sequence"/>
</dbReference>
<gene>
    <name evidence="1" type="ORF">BpHYR1_053979</name>
</gene>
<dbReference type="AlphaFoldDB" id="A0A3M7PNC6"/>
<proteinExistence type="predicted"/>
<evidence type="ECO:0000313" key="2">
    <source>
        <dbReference type="Proteomes" id="UP000276133"/>
    </source>
</evidence>
<organism evidence="1 2">
    <name type="scientific">Brachionus plicatilis</name>
    <name type="common">Marine rotifer</name>
    <name type="synonym">Brachionus muelleri</name>
    <dbReference type="NCBI Taxonomy" id="10195"/>
    <lineage>
        <taxon>Eukaryota</taxon>
        <taxon>Metazoa</taxon>
        <taxon>Spiralia</taxon>
        <taxon>Gnathifera</taxon>
        <taxon>Rotifera</taxon>
        <taxon>Eurotatoria</taxon>
        <taxon>Monogononta</taxon>
        <taxon>Pseudotrocha</taxon>
        <taxon>Ploima</taxon>
        <taxon>Brachionidae</taxon>
        <taxon>Brachionus</taxon>
    </lineage>
</organism>
<sequence>MIILFNGKPPQRTLKSFVLQLPNGYDQVKWHRKSEKNVMCVNRMRGIRKKRRRFFYTVKAQILLCKLIVLEIRSNSKMGFLSQL</sequence>
<dbReference type="EMBL" id="REGN01009676">
    <property type="protein sequence ID" value="RNA00622.1"/>
    <property type="molecule type" value="Genomic_DNA"/>
</dbReference>
<accession>A0A3M7PNC6</accession>
<keyword evidence="2" id="KW-1185">Reference proteome</keyword>
<comment type="caution">
    <text evidence="1">The sequence shown here is derived from an EMBL/GenBank/DDBJ whole genome shotgun (WGS) entry which is preliminary data.</text>
</comment>
<reference evidence="1 2" key="1">
    <citation type="journal article" date="2018" name="Sci. Rep.">
        <title>Genomic signatures of local adaptation to the degree of environmental predictability in rotifers.</title>
        <authorList>
            <person name="Franch-Gras L."/>
            <person name="Hahn C."/>
            <person name="Garcia-Roger E.M."/>
            <person name="Carmona M.J."/>
            <person name="Serra M."/>
            <person name="Gomez A."/>
        </authorList>
    </citation>
    <scope>NUCLEOTIDE SEQUENCE [LARGE SCALE GENOMIC DNA]</scope>
    <source>
        <strain evidence="1">HYR1</strain>
    </source>
</reference>
<name>A0A3M7PNC6_BRAPC</name>